<dbReference type="Pfam" id="PF00107">
    <property type="entry name" value="ADH_zinc_N"/>
    <property type="match status" value="1"/>
</dbReference>
<dbReference type="InterPro" id="IPR013154">
    <property type="entry name" value="ADH-like_N"/>
</dbReference>
<dbReference type="SUPFAM" id="SSF51735">
    <property type="entry name" value="NAD(P)-binding Rossmann-fold domains"/>
    <property type="match status" value="1"/>
</dbReference>
<reference evidence="2 3" key="1">
    <citation type="submission" date="2024-02" db="EMBL/GenBank/DDBJ databases">
        <title>De novo assembly and annotation of 12 fungi associated with fruit tree decline syndrome in Ontario, Canada.</title>
        <authorList>
            <person name="Sulman M."/>
            <person name="Ellouze W."/>
            <person name="Ilyukhin E."/>
        </authorList>
    </citation>
    <scope>NUCLEOTIDE SEQUENCE [LARGE SCALE GENOMIC DNA]</scope>
    <source>
        <strain evidence="2 3">FDS-637</strain>
    </source>
</reference>
<proteinExistence type="predicted"/>
<dbReference type="SUPFAM" id="SSF50129">
    <property type="entry name" value="GroES-like"/>
    <property type="match status" value="1"/>
</dbReference>
<evidence type="ECO:0000313" key="3">
    <source>
        <dbReference type="Proteomes" id="UP001430584"/>
    </source>
</evidence>
<name>A0ABR3C9X3_9PEZI</name>
<dbReference type="Gene3D" id="3.90.180.10">
    <property type="entry name" value="Medium-chain alcohol dehydrogenases, catalytic domain"/>
    <property type="match status" value="1"/>
</dbReference>
<evidence type="ECO:0000259" key="1">
    <source>
        <dbReference type="SMART" id="SM00829"/>
    </source>
</evidence>
<protein>
    <recommendedName>
        <fullName evidence="1">Enoyl reductase (ER) domain-containing protein</fullName>
    </recommendedName>
</protein>
<evidence type="ECO:0000313" key="2">
    <source>
        <dbReference type="EMBL" id="KAL0257433.1"/>
    </source>
</evidence>
<dbReference type="InterPro" id="IPR013149">
    <property type="entry name" value="ADH-like_C"/>
</dbReference>
<keyword evidence="3" id="KW-1185">Reference proteome</keyword>
<dbReference type="PANTHER" id="PTHR45033">
    <property type="match status" value="1"/>
</dbReference>
<dbReference type="InterPro" id="IPR036291">
    <property type="entry name" value="NAD(P)-bd_dom_sf"/>
</dbReference>
<dbReference type="GeneID" id="92012331"/>
<sequence>MNSASYLCRCGLGLVWQYKARLHPTIGYSKPFLQPNHPVTFTTLKEKMPSQQVFRLAGPRSTYHELQTFDEPIPTISNREVLIRVRAVALNYRDLAISKSLYPFPVKDQVVPCSDAAGEIVEVGSAITKDLAKGDTVVGAFDPTALYGPMRDWDNGQGGPVDGVLRQYIVLPAEVVVKVPKESNLSHAQWASLVCTGVTAWNALYGNLPLKPGQTVLFQGTGGVSITGLILAKAAGATTIITSSSDEKLKHVQARYGADHVINYKKTPDWAAEAQRITGGRGVDFVLENGGAGTIKQSIEAIAMGGIISVIGFLASIPLSEMPDVALLALSKNAVVRGIMVGSKQMLEDVVRFVGERGLDIPVEKTFGFTRDEVVKAYEYLESAQHIGKVCINVD</sequence>
<dbReference type="SMART" id="SM00829">
    <property type="entry name" value="PKS_ER"/>
    <property type="match status" value="1"/>
</dbReference>
<dbReference type="PANTHER" id="PTHR45033:SF2">
    <property type="entry name" value="ZINC-TYPE ALCOHOL DEHYDROGENASE-LIKE PROTEIN C1773.06C"/>
    <property type="match status" value="1"/>
</dbReference>
<dbReference type="CDD" id="cd08276">
    <property type="entry name" value="MDR7"/>
    <property type="match status" value="1"/>
</dbReference>
<feature type="domain" description="Enoyl reductase (ER)" evidence="1">
    <location>
        <begin position="61"/>
        <end position="392"/>
    </location>
</feature>
<gene>
    <name evidence="2" type="ORF">SLS55_008246</name>
</gene>
<dbReference type="InterPro" id="IPR052711">
    <property type="entry name" value="Zinc_ADH-like"/>
</dbReference>
<dbReference type="InterPro" id="IPR011032">
    <property type="entry name" value="GroES-like_sf"/>
</dbReference>
<dbReference type="Proteomes" id="UP001430584">
    <property type="component" value="Unassembled WGS sequence"/>
</dbReference>
<dbReference type="InterPro" id="IPR020843">
    <property type="entry name" value="ER"/>
</dbReference>
<accession>A0ABR3C9X3</accession>
<dbReference type="Pfam" id="PF08240">
    <property type="entry name" value="ADH_N"/>
    <property type="match status" value="1"/>
</dbReference>
<comment type="caution">
    <text evidence="2">The sequence shown here is derived from an EMBL/GenBank/DDBJ whole genome shotgun (WGS) entry which is preliminary data.</text>
</comment>
<organism evidence="2 3">
    <name type="scientific">Diplodia seriata</name>
    <dbReference type="NCBI Taxonomy" id="420778"/>
    <lineage>
        <taxon>Eukaryota</taxon>
        <taxon>Fungi</taxon>
        <taxon>Dikarya</taxon>
        <taxon>Ascomycota</taxon>
        <taxon>Pezizomycotina</taxon>
        <taxon>Dothideomycetes</taxon>
        <taxon>Dothideomycetes incertae sedis</taxon>
        <taxon>Botryosphaeriales</taxon>
        <taxon>Botryosphaeriaceae</taxon>
        <taxon>Diplodia</taxon>
    </lineage>
</organism>
<dbReference type="EMBL" id="JAJVCZ030000008">
    <property type="protein sequence ID" value="KAL0257433.1"/>
    <property type="molecule type" value="Genomic_DNA"/>
</dbReference>
<dbReference type="RefSeq" id="XP_066630462.1">
    <property type="nucleotide sequence ID" value="XM_066779658.1"/>
</dbReference>
<dbReference type="Gene3D" id="3.40.50.720">
    <property type="entry name" value="NAD(P)-binding Rossmann-like Domain"/>
    <property type="match status" value="1"/>
</dbReference>